<evidence type="ECO:0000313" key="4">
    <source>
        <dbReference type="Proteomes" id="UP000749740"/>
    </source>
</evidence>
<dbReference type="EMBL" id="JABDYF010000014">
    <property type="protein sequence ID" value="MBX5093045.1"/>
    <property type="molecule type" value="Genomic_DNA"/>
</dbReference>
<dbReference type="Proteomes" id="UP000749740">
    <property type="component" value="Unassembled WGS sequence"/>
</dbReference>
<proteinExistence type="predicted"/>
<comment type="caution">
    <text evidence="2">The sequence shown here is derived from an EMBL/GenBank/DDBJ whole genome shotgun (WGS) entry which is preliminary data.</text>
</comment>
<dbReference type="InterPro" id="IPR029044">
    <property type="entry name" value="Nucleotide-diphossugar_trans"/>
</dbReference>
<evidence type="ECO:0000313" key="5">
    <source>
        <dbReference type="Proteomes" id="UP000770629"/>
    </source>
</evidence>
<accession>A0A9Q3MGK0</accession>
<evidence type="ECO:0000256" key="1">
    <source>
        <dbReference type="SAM" id="MobiDB-lite"/>
    </source>
</evidence>
<dbReference type="Proteomes" id="UP000770629">
    <property type="component" value="Unassembled WGS sequence"/>
</dbReference>
<name>A0A9Q3MGK0_9HYPH</name>
<dbReference type="EMBL" id="JABDYC010000015">
    <property type="protein sequence ID" value="MBX5026654.1"/>
    <property type="molecule type" value="Genomic_DNA"/>
</dbReference>
<feature type="region of interest" description="Disordered" evidence="1">
    <location>
        <begin position="345"/>
        <end position="372"/>
    </location>
</feature>
<dbReference type="CDD" id="cd00761">
    <property type="entry name" value="Glyco_tranf_GTA_type"/>
    <property type="match status" value="1"/>
</dbReference>
<dbReference type="Gene3D" id="3.90.550.10">
    <property type="entry name" value="Spore Coat Polysaccharide Biosynthesis Protein SpsA, Chain A"/>
    <property type="match status" value="1"/>
</dbReference>
<gene>
    <name evidence="3" type="ORF">HJB60_28310</name>
    <name evidence="2" type="ORF">HJB63_29500</name>
</gene>
<evidence type="ECO:0000313" key="2">
    <source>
        <dbReference type="EMBL" id="MBX5026654.1"/>
    </source>
</evidence>
<protein>
    <submittedName>
        <fullName evidence="2">Glycosyltransferase family 2 protein</fullName>
    </submittedName>
</protein>
<evidence type="ECO:0000313" key="3">
    <source>
        <dbReference type="EMBL" id="MBX5093045.1"/>
    </source>
</evidence>
<dbReference type="Pfam" id="PF13704">
    <property type="entry name" value="Glyco_tranf_2_4"/>
    <property type="match status" value="1"/>
</dbReference>
<sequence length="372" mass="42369">MSYRASVASISHYAKARLRRSLKARQVRYDLLRSALKQARHVVICVIRDEGHRLAFFLQYYRDLGFEHFICIDNGSTDGTAELLASFDDVSLLSAHGSYKGARFGNDWINEVINRHCQEKWVLYVDADEFLVYPHCDSRPINQLTAYIESTGGHSLRSVMIDMYSQRPVLENICEPGRNPLEVCNLFDRSGYVAHFDDRNRTTWIKGGVRGRIYFRDRLWDGPALNKLPLIYVTGERLFLKSSHQVWPLCLNLGDMRGALCVSGALLHFKFLSTFVHKVADAEHLSQHTEEYTVYSADKGMGDFVCDDTGTYTSWKDLSDQGLIQGEGWKYWKNISGDEIETVQQNMPGSAQRHPQKKHENGYAPASLGSPS</sequence>
<dbReference type="RefSeq" id="WP_221121515.1">
    <property type="nucleotide sequence ID" value="NZ_JABDXQ010000018.1"/>
</dbReference>
<dbReference type="SUPFAM" id="SSF53448">
    <property type="entry name" value="Nucleotide-diphospho-sugar transferases"/>
    <property type="match status" value="1"/>
</dbReference>
<dbReference type="AlphaFoldDB" id="A0A9Q3MGK0"/>
<organism evidence="2 4">
    <name type="scientific">Rhizobium lentis</name>
    <dbReference type="NCBI Taxonomy" id="1138194"/>
    <lineage>
        <taxon>Bacteria</taxon>
        <taxon>Pseudomonadati</taxon>
        <taxon>Pseudomonadota</taxon>
        <taxon>Alphaproteobacteria</taxon>
        <taxon>Hyphomicrobiales</taxon>
        <taxon>Rhizobiaceae</taxon>
        <taxon>Rhizobium/Agrobacterium group</taxon>
        <taxon>Rhizobium</taxon>
    </lineage>
</organism>
<keyword evidence="5" id="KW-1185">Reference proteome</keyword>
<reference evidence="2 5" key="1">
    <citation type="submission" date="2020-04" db="EMBL/GenBank/DDBJ databases">
        <title>Global-level population genomics: horizontal gene transfer, symbiosis and evolution in Rhizobia.</title>
        <authorList>
            <person name="Gai Y."/>
        </authorList>
    </citation>
    <scope>NUCLEOTIDE SEQUENCE</scope>
    <source>
        <strain evidence="3 5">BLR33</strain>
        <strain evidence="2">BLR57</strain>
    </source>
</reference>